<gene>
    <name evidence="2" type="ORF">Ssi02_44840</name>
</gene>
<feature type="region of interest" description="Disordered" evidence="1">
    <location>
        <begin position="102"/>
        <end position="123"/>
    </location>
</feature>
<dbReference type="AlphaFoldDB" id="A0A919RIG9"/>
<accession>A0A919RIG9</accession>
<dbReference type="Proteomes" id="UP000606172">
    <property type="component" value="Unassembled WGS sequence"/>
</dbReference>
<keyword evidence="3" id="KW-1185">Reference proteome</keyword>
<evidence type="ECO:0000256" key="1">
    <source>
        <dbReference type="SAM" id="MobiDB-lite"/>
    </source>
</evidence>
<proteinExistence type="predicted"/>
<protein>
    <submittedName>
        <fullName evidence="2">Uncharacterized protein</fullName>
    </submittedName>
</protein>
<dbReference type="EMBL" id="BOOW01000028">
    <property type="protein sequence ID" value="GII94253.1"/>
    <property type="molecule type" value="Genomic_DNA"/>
</dbReference>
<comment type="caution">
    <text evidence="2">The sequence shown here is derived from an EMBL/GenBank/DDBJ whole genome shotgun (WGS) entry which is preliminary data.</text>
</comment>
<evidence type="ECO:0000313" key="3">
    <source>
        <dbReference type="Proteomes" id="UP000606172"/>
    </source>
</evidence>
<evidence type="ECO:0000313" key="2">
    <source>
        <dbReference type="EMBL" id="GII94253.1"/>
    </source>
</evidence>
<organism evidence="2 3">
    <name type="scientific">Sinosporangium siamense</name>
    <dbReference type="NCBI Taxonomy" id="1367973"/>
    <lineage>
        <taxon>Bacteria</taxon>
        <taxon>Bacillati</taxon>
        <taxon>Actinomycetota</taxon>
        <taxon>Actinomycetes</taxon>
        <taxon>Streptosporangiales</taxon>
        <taxon>Streptosporangiaceae</taxon>
        <taxon>Sinosporangium</taxon>
    </lineage>
</organism>
<name>A0A919RIG9_9ACTN</name>
<sequence length="123" mass="12603">MPAGAAPPTIQTGQSVALGASEGRIYIDRGFFPAPRTATVPGRSGVGGGVARQCVLPWPKFDRFARNMAEAAKVLMAGLGLKPGGGAVAVLDRRDDVPAFPCRGMTSIRTENPVSGAPADDLA</sequence>
<reference evidence="2" key="1">
    <citation type="submission" date="2021-01" db="EMBL/GenBank/DDBJ databases">
        <title>Whole genome shotgun sequence of Sinosporangium siamense NBRC 109515.</title>
        <authorList>
            <person name="Komaki H."/>
            <person name="Tamura T."/>
        </authorList>
    </citation>
    <scope>NUCLEOTIDE SEQUENCE</scope>
    <source>
        <strain evidence="2">NBRC 109515</strain>
    </source>
</reference>